<evidence type="ECO:0000313" key="10">
    <source>
        <dbReference type="EMBL" id="USW48161.1"/>
    </source>
</evidence>
<dbReference type="GO" id="GO:0006606">
    <property type="term" value="P:protein import into nucleus"/>
    <property type="evidence" value="ECO:0007669"/>
    <property type="project" value="InterPro"/>
</dbReference>
<evidence type="ECO:0000259" key="9">
    <source>
        <dbReference type="PROSITE" id="PS50166"/>
    </source>
</evidence>
<feature type="repeat" description="HEAT" evidence="8">
    <location>
        <begin position="385"/>
        <end position="423"/>
    </location>
</feature>
<keyword evidence="5" id="KW-0677">Repeat</keyword>
<evidence type="ECO:0000256" key="5">
    <source>
        <dbReference type="ARBA" id="ARBA00022737"/>
    </source>
</evidence>
<dbReference type="InterPro" id="IPR021133">
    <property type="entry name" value="HEAT_type_2"/>
</dbReference>
<dbReference type="Pfam" id="PF25780">
    <property type="entry name" value="TPR_IPO5"/>
    <property type="match status" value="1"/>
</dbReference>
<dbReference type="InterPro" id="IPR016024">
    <property type="entry name" value="ARM-type_fold"/>
</dbReference>
<dbReference type="Proteomes" id="UP001056384">
    <property type="component" value="Chromosome 1"/>
</dbReference>
<dbReference type="GO" id="GO:0005737">
    <property type="term" value="C:cytoplasm"/>
    <property type="evidence" value="ECO:0007669"/>
    <property type="project" value="UniProtKB-SubCell"/>
</dbReference>
<dbReference type="PANTHER" id="PTHR10527">
    <property type="entry name" value="IMPORTIN BETA"/>
    <property type="match status" value="1"/>
</dbReference>
<proteinExistence type="predicted"/>
<sequence>MEAEIVTLLSNLTEPDTNKVKSATSQLNQNYYKRPESVVALLNVVINHPQPELRQLASVEVRKLVVKHWAALPEAQKPQLREQLLKSTIDEQQQLARHSKARVIAAIAKVDLEDGQWADLPGILQQAATSDTARHREVGVYIIYTLLETMPDVFQENMSQMLSLFNRTIQDPESVDVRVNTMLALSELAMVLDTEEDASNLKSFQSTIPHMVKVLQSTIQEEDEEHTMQAFDVFNKLLSYESAFLNAHFGELLQFFMQVSAKSEIDDEVRSQAISFLMQAVRYRKLKVQSLKVGEHLTKMCLQIATELDELPEEEDDISPARSALGLLDILSESLPPSQVAVPLLKAIGPFVQDSRPEYRRAGILALGMCVEGAPDFIATQLKEILPLVLHLLEDPATTVRSAALNGVSRLADDLAEDMGKEHAKLIPALIRNFDMALQGMRNTQPDSKEHDLNTHIVKASAMAVDSLIEGLDAEDAAKYINELMPRFAMLLEHDDHKIQMAAVSAIGSIASASESAFQPYFEKTMQTLGKYIDIKSSEDELELRSMVIDSLGKVASAVGPEAFQQFVRPLMQASEEGLNLDNQRLKETSFILWSTLARVYEENFEPFLEGVVQALFACLDQEETDSEVQLGAEASDLIGQEITIAGKKIKVAGANGHNEGDEIDEEEVIRAMMETEDDDEDDWDDLGAVTAVAMEKEIAVEVLGDVLTHSKGKFLPYMQKTIETTIPLLEHTFEGVRKSAISTLWRAFACLWGLAEDDGMQKWQPGLPLKVKPTSDLEKLGDLVMKGTLSLWEEEMDRATVTEINRNLAATLKLCGPAVLAPSSGSSASTPLEQITGAVMLMLQRSHPCQKDEDEFDEPALVEGESAEYDWLVIETAMEVITALATALGPQFGELWKIFESPIVKYCSSQERFERSAAVGTMGECIEAMGAACTPYTPRMYKLLHKRLSDEDPEAKSNAAYGMGLLCLNSTDDKETIPNYNTILALLEPLLHRNTSGNESEARLLDNAAGCVSRMIKKSPDSVPLAQVLPHLVELLPLKEDFRENEPVFEMIISLYQAQNPVIQGLTDKLLPVFEQVLQPPEDQISEEVRNKLTQLTQYLRGQ</sequence>
<keyword evidence="7" id="KW-0539">Nucleus</keyword>
<dbReference type="Pfam" id="PF03810">
    <property type="entry name" value="IBN_N"/>
    <property type="match status" value="1"/>
</dbReference>
<dbReference type="InterPro" id="IPR057672">
    <property type="entry name" value="TPR_IPO4/5"/>
</dbReference>
<dbReference type="EMBL" id="CP099418">
    <property type="protein sequence ID" value="USW48161.1"/>
    <property type="molecule type" value="Genomic_DNA"/>
</dbReference>
<dbReference type="Gene3D" id="1.25.10.10">
    <property type="entry name" value="Leucine-rich Repeat Variant"/>
    <property type="match status" value="2"/>
</dbReference>
<keyword evidence="4" id="KW-0963">Cytoplasm</keyword>
<organism evidence="10 11">
    <name type="scientific">Septoria linicola</name>
    <dbReference type="NCBI Taxonomy" id="215465"/>
    <lineage>
        <taxon>Eukaryota</taxon>
        <taxon>Fungi</taxon>
        <taxon>Dikarya</taxon>
        <taxon>Ascomycota</taxon>
        <taxon>Pezizomycotina</taxon>
        <taxon>Dothideomycetes</taxon>
        <taxon>Dothideomycetidae</taxon>
        <taxon>Mycosphaerellales</taxon>
        <taxon>Mycosphaerellaceae</taxon>
        <taxon>Septoria</taxon>
    </lineage>
</organism>
<dbReference type="SMART" id="SM00913">
    <property type="entry name" value="IBN_N"/>
    <property type="match status" value="1"/>
</dbReference>
<evidence type="ECO:0000256" key="3">
    <source>
        <dbReference type="ARBA" id="ARBA00022448"/>
    </source>
</evidence>
<dbReference type="Pfam" id="PF25574">
    <property type="entry name" value="TPR_IMB1"/>
    <property type="match status" value="1"/>
</dbReference>
<comment type="subcellular location">
    <subcellularLocation>
        <location evidence="2">Cytoplasm</location>
    </subcellularLocation>
    <subcellularLocation>
        <location evidence="1">Nucleus</location>
    </subcellularLocation>
</comment>
<dbReference type="InterPro" id="IPR001494">
    <property type="entry name" value="Importin-beta_N"/>
</dbReference>
<feature type="domain" description="Importin N-terminal" evidence="9">
    <location>
        <begin position="23"/>
        <end position="90"/>
    </location>
</feature>
<keyword evidence="11" id="KW-1185">Reference proteome</keyword>
<dbReference type="AlphaFoldDB" id="A0A9Q9ANW6"/>
<dbReference type="GO" id="GO:0031267">
    <property type="term" value="F:small GTPase binding"/>
    <property type="evidence" value="ECO:0007669"/>
    <property type="project" value="InterPro"/>
</dbReference>
<protein>
    <submittedName>
        <fullName evidence="10">Importin-beta domain, armadillo-like helical, importin beta family</fullName>
    </submittedName>
</protein>
<dbReference type="InterPro" id="IPR058584">
    <property type="entry name" value="IMB1_TNPO1-like_TPR"/>
</dbReference>
<keyword evidence="3" id="KW-0813">Transport</keyword>
<dbReference type="InterPro" id="IPR040122">
    <property type="entry name" value="Importin_beta"/>
</dbReference>
<keyword evidence="6" id="KW-0653">Protein transport</keyword>
<dbReference type="PROSITE" id="PS50077">
    <property type="entry name" value="HEAT_REPEAT"/>
    <property type="match status" value="1"/>
</dbReference>
<dbReference type="InterPro" id="IPR011989">
    <property type="entry name" value="ARM-like"/>
</dbReference>
<evidence type="ECO:0000256" key="2">
    <source>
        <dbReference type="ARBA" id="ARBA00004496"/>
    </source>
</evidence>
<evidence type="ECO:0000313" key="11">
    <source>
        <dbReference type="Proteomes" id="UP001056384"/>
    </source>
</evidence>
<evidence type="ECO:0000256" key="4">
    <source>
        <dbReference type="ARBA" id="ARBA00022490"/>
    </source>
</evidence>
<evidence type="ECO:0000256" key="1">
    <source>
        <dbReference type="ARBA" id="ARBA00004123"/>
    </source>
</evidence>
<name>A0A9Q9ANW6_9PEZI</name>
<dbReference type="SUPFAM" id="SSF48371">
    <property type="entry name" value="ARM repeat"/>
    <property type="match status" value="1"/>
</dbReference>
<reference evidence="10" key="1">
    <citation type="submission" date="2022-06" db="EMBL/GenBank/DDBJ databases">
        <title>Complete genome sequences of two strains of the flax pathogen Septoria linicola.</title>
        <authorList>
            <person name="Lapalu N."/>
            <person name="Simon A."/>
            <person name="Demenou B."/>
            <person name="Paumier D."/>
            <person name="Guillot M.-P."/>
            <person name="Gout L."/>
            <person name="Valade R."/>
        </authorList>
    </citation>
    <scope>NUCLEOTIDE SEQUENCE</scope>
    <source>
        <strain evidence="10">SE15195</strain>
    </source>
</reference>
<evidence type="ECO:0000256" key="6">
    <source>
        <dbReference type="ARBA" id="ARBA00022927"/>
    </source>
</evidence>
<evidence type="ECO:0000256" key="7">
    <source>
        <dbReference type="ARBA" id="ARBA00023242"/>
    </source>
</evidence>
<dbReference type="PROSITE" id="PS50166">
    <property type="entry name" value="IMPORTIN_B_NT"/>
    <property type="match status" value="1"/>
</dbReference>
<dbReference type="GO" id="GO:0005634">
    <property type="term" value="C:nucleus"/>
    <property type="evidence" value="ECO:0007669"/>
    <property type="project" value="UniProtKB-ARBA"/>
</dbReference>
<evidence type="ECO:0000256" key="8">
    <source>
        <dbReference type="PROSITE-ProRule" id="PRU00103"/>
    </source>
</evidence>
<dbReference type="Pfam" id="PF13513">
    <property type="entry name" value="HEAT_EZ"/>
    <property type="match status" value="1"/>
</dbReference>
<gene>
    <name evidence="10" type="ORF">Slin15195_G014800</name>
</gene>
<accession>A0A9Q9ANW6</accession>